<evidence type="ECO:0000256" key="5">
    <source>
        <dbReference type="ARBA" id="ARBA00022660"/>
    </source>
</evidence>
<feature type="domain" description="CHCH" evidence="12">
    <location>
        <begin position="595"/>
        <end position="627"/>
    </location>
</feature>
<dbReference type="InterPro" id="IPR003871">
    <property type="entry name" value="RFA1B/D_OB_1st"/>
</dbReference>
<accession>A0A498K3M3</accession>
<evidence type="ECO:0000313" key="13">
    <source>
        <dbReference type="EMBL" id="RXI00313.1"/>
    </source>
</evidence>
<dbReference type="STRING" id="3750.A0A498K3M3"/>
<dbReference type="PANTHER" id="PTHR13344">
    <property type="entry name" value="NADH-UBIQUINONE OXIDOREDUCTASE"/>
    <property type="match status" value="1"/>
</dbReference>
<sequence>MVSVLRCIFQNLPYATFVWENSYYLLDSTVYCLHTWLTFCSAFGCIICINIVCCQCGKICVMLILIFIKFISLLTYSMETVKVTPIAELRPYTKSDKIKIRVCRIWKSSTTATVCKYVTLRCILVDETNNAVEASASDIDCELVASNIDVDSCYEIMNFHMIKIRGQYKVVPHETQVIFIGTTVIKKLSIVFPPIPRHRFFLLDFNMLYPRLNRDDILMGNINTLGRKFSVCFSFVLCTKKKNCLLHCGQILQKLFVLYRSRSCLCQLLLCLQNIVLNSTGSSIFFIDTDIPFSTCKLPIKILPPSLRQANEAEILRTARRVTIDELAFLNPDLYKHLSNVLTHVMIGGTMLALAVSNKCIRTHRLDNSSVRNTPTKFQHHVNLILEDNTNEISALIIGKAREKLFGMPCKDLVMNQRLIDQQQLPNEFLRLIGQKKIFHLRFGNRKNSFNSSDVLIYNVSDDTAIEPITPQILPRALTISSTIVSSSTSPLETSEESHKRKREYVRKAFFTSSEQRNDRRKWEMASAVDPAGDPIPTSAVLTAAAKHIQFNCQAENVAFLKCKKKDPNPEKCLDKGRQVTRCVLTLLKDLHQRCTKEMDAYVGCMYYNTNELDLCRKEQDEFEKKCPLA</sequence>
<dbReference type="EMBL" id="RDQH01000331">
    <property type="protein sequence ID" value="RXI00313.1"/>
    <property type="molecule type" value="Genomic_DNA"/>
</dbReference>
<dbReference type="Pfam" id="PF06747">
    <property type="entry name" value="CHCH"/>
    <property type="match status" value="1"/>
</dbReference>
<keyword evidence="10" id="KW-0812">Transmembrane</keyword>
<keyword evidence="6" id="KW-0677">Repeat</keyword>
<keyword evidence="10" id="KW-1133">Transmembrane helix</keyword>
<evidence type="ECO:0000256" key="7">
    <source>
        <dbReference type="ARBA" id="ARBA00022982"/>
    </source>
</evidence>
<dbReference type="GO" id="GO:0006120">
    <property type="term" value="P:mitochondrial electron transport, NADH to ubiquinone"/>
    <property type="evidence" value="ECO:0007669"/>
    <property type="project" value="InterPro"/>
</dbReference>
<dbReference type="GO" id="GO:0005739">
    <property type="term" value="C:mitochondrion"/>
    <property type="evidence" value="ECO:0007669"/>
    <property type="project" value="UniProtKB-SubCell"/>
</dbReference>
<keyword evidence="4" id="KW-0813">Transport</keyword>
<comment type="similarity">
    <text evidence="3">Belongs to the complex I NDUFA8 subunit family.</text>
</comment>
<evidence type="ECO:0000259" key="12">
    <source>
        <dbReference type="Pfam" id="PF06747"/>
    </source>
</evidence>
<evidence type="ECO:0000313" key="14">
    <source>
        <dbReference type="Proteomes" id="UP000290289"/>
    </source>
</evidence>
<keyword evidence="10" id="KW-0472">Membrane</keyword>
<feature type="domain" description="Replication protein A 70 kDa DNA-binding subunit B/D first OB fold" evidence="11">
    <location>
        <begin position="84"/>
        <end position="187"/>
    </location>
</feature>
<feature type="transmembrane region" description="Helical" evidence="10">
    <location>
        <begin position="59"/>
        <end position="78"/>
    </location>
</feature>
<evidence type="ECO:0000256" key="2">
    <source>
        <dbReference type="ARBA" id="ARBA00004173"/>
    </source>
</evidence>
<protein>
    <submittedName>
        <fullName evidence="13">Uncharacterized protein</fullName>
    </submittedName>
</protein>
<dbReference type="InterPro" id="IPR012340">
    <property type="entry name" value="NA-bd_OB-fold"/>
</dbReference>
<dbReference type="PANTHER" id="PTHR13344:SF0">
    <property type="entry name" value="NADH DEHYDROGENASE [UBIQUINONE] 1 ALPHA SUBCOMPLEX SUBUNIT 8"/>
    <property type="match status" value="1"/>
</dbReference>
<evidence type="ECO:0000256" key="10">
    <source>
        <dbReference type="SAM" id="Phobius"/>
    </source>
</evidence>
<dbReference type="PROSITE" id="PS51808">
    <property type="entry name" value="CHCH"/>
    <property type="match status" value="2"/>
</dbReference>
<comment type="caution">
    <text evidence="13">The sequence shown here is derived from an EMBL/GenBank/DDBJ whole genome shotgun (WGS) entry which is preliminary data.</text>
</comment>
<evidence type="ECO:0000256" key="9">
    <source>
        <dbReference type="ARBA" id="ARBA00023157"/>
    </source>
</evidence>
<dbReference type="AlphaFoldDB" id="A0A498K3M3"/>
<comment type="subcellular location">
    <subcellularLocation>
        <location evidence="2">Mitochondrion</location>
    </subcellularLocation>
</comment>
<dbReference type="Gene3D" id="2.40.50.140">
    <property type="entry name" value="Nucleic acid-binding proteins"/>
    <property type="match status" value="2"/>
</dbReference>
<gene>
    <name evidence="13" type="ORF">DVH24_037861</name>
</gene>
<keyword evidence="9" id="KW-1015">Disulfide bond</keyword>
<proteinExistence type="inferred from homology"/>
<evidence type="ECO:0000256" key="8">
    <source>
        <dbReference type="ARBA" id="ARBA00023128"/>
    </source>
</evidence>
<dbReference type="Proteomes" id="UP000290289">
    <property type="component" value="Chromosome 5"/>
</dbReference>
<evidence type="ECO:0000256" key="3">
    <source>
        <dbReference type="ARBA" id="ARBA00010705"/>
    </source>
</evidence>
<keyword evidence="8" id="KW-0496">Mitochondrion</keyword>
<keyword evidence="5" id="KW-0679">Respiratory chain</keyword>
<feature type="transmembrane region" description="Helical" evidence="10">
    <location>
        <begin position="33"/>
        <end position="52"/>
    </location>
</feature>
<evidence type="ECO:0000256" key="6">
    <source>
        <dbReference type="ARBA" id="ARBA00022737"/>
    </source>
</evidence>
<dbReference type="SUPFAM" id="SSF50249">
    <property type="entry name" value="Nucleic acid-binding proteins"/>
    <property type="match status" value="1"/>
</dbReference>
<name>A0A498K3M3_MALDO</name>
<keyword evidence="14" id="KW-1185">Reference proteome</keyword>
<reference evidence="13 14" key="1">
    <citation type="submission" date="2018-10" db="EMBL/GenBank/DDBJ databases">
        <title>A high-quality apple genome assembly.</title>
        <authorList>
            <person name="Hu J."/>
        </authorList>
    </citation>
    <scope>NUCLEOTIDE SEQUENCE [LARGE SCALE GENOMIC DNA]</scope>
    <source>
        <strain evidence="14">cv. HFTH1</strain>
        <tissue evidence="13">Young leaf</tissue>
    </source>
</reference>
<evidence type="ECO:0000259" key="11">
    <source>
        <dbReference type="Pfam" id="PF02721"/>
    </source>
</evidence>
<dbReference type="InterPro" id="IPR016680">
    <property type="entry name" value="NDUFA8"/>
</dbReference>
<organism evidence="13 14">
    <name type="scientific">Malus domestica</name>
    <name type="common">Apple</name>
    <name type="synonym">Pyrus malus</name>
    <dbReference type="NCBI Taxonomy" id="3750"/>
    <lineage>
        <taxon>Eukaryota</taxon>
        <taxon>Viridiplantae</taxon>
        <taxon>Streptophyta</taxon>
        <taxon>Embryophyta</taxon>
        <taxon>Tracheophyta</taxon>
        <taxon>Spermatophyta</taxon>
        <taxon>Magnoliopsida</taxon>
        <taxon>eudicotyledons</taxon>
        <taxon>Gunneridae</taxon>
        <taxon>Pentapetalae</taxon>
        <taxon>rosids</taxon>
        <taxon>fabids</taxon>
        <taxon>Rosales</taxon>
        <taxon>Rosaceae</taxon>
        <taxon>Amygdaloideae</taxon>
        <taxon>Maleae</taxon>
        <taxon>Malus</taxon>
    </lineage>
</organism>
<dbReference type="Pfam" id="PF02721">
    <property type="entry name" value="DUF223"/>
    <property type="match status" value="1"/>
</dbReference>
<keyword evidence="7" id="KW-0249">Electron transport</keyword>
<evidence type="ECO:0000256" key="1">
    <source>
        <dbReference type="ARBA" id="ARBA00003195"/>
    </source>
</evidence>
<dbReference type="InterPro" id="IPR010625">
    <property type="entry name" value="CHCH"/>
</dbReference>
<evidence type="ECO:0000256" key="4">
    <source>
        <dbReference type="ARBA" id="ARBA00022448"/>
    </source>
</evidence>
<comment type="function">
    <text evidence="1">Accessory subunit of the mitochondrial membrane respiratory chain NADH dehydrogenase (Complex I), that is believed not to be involved in catalysis. Complex I functions in the transfer of electrons from NADH to the respiratory chain. The immediate electron acceptor for the enzyme is believed to be ubiquinone.</text>
</comment>